<gene>
    <name evidence="2" type="ORF">E2C01_077744</name>
</gene>
<feature type="region of interest" description="Disordered" evidence="1">
    <location>
        <begin position="102"/>
        <end position="135"/>
    </location>
</feature>
<dbReference type="AlphaFoldDB" id="A0A5B7ISA2"/>
<reference evidence="2 3" key="1">
    <citation type="submission" date="2019-05" db="EMBL/GenBank/DDBJ databases">
        <title>Another draft genome of Portunus trituberculatus and its Hox gene families provides insights of decapod evolution.</title>
        <authorList>
            <person name="Jeong J.-H."/>
            <person name="Song I."/>
            <person name="Kim S."/>
            <person name="Choi T."/>
            <person name="Kim D."/>
            <person name="Ryu S."/>
            <person name="Kim W."/>
        </authorList>
    </citation>
    <scope>NUCLEOTIDE SEQUENCE [LARGE SCALE GENOMIC DNA]</scope>
    <source>
        <tissue evidence="2">Muscle</tissue>
    </source>
</reference>
<evidence type="ECO:0000313" key="2">
    <source>
        <dbReference type="EMBL" id="MPC83054.1"/>
    </source>
</evidence>
<proteinExistence type="predicted"/>
<name>A0A5B7ISA2_PORTR</name>
<evidence type="ECO:0000313" key="3">
    <source>
        <dbReference type="Proteomes" id="UP000324222"/>
    </source>
</evidence>
<comment type="caution">
    <text evidence="2">The sequence shown here is derived from an EMBL/GenBank/DDBJ whole genome shotgun (WGS) entry which is preliminary data.</text>
</comment>
<accession>A0A5B7ISA2</accession>
<sequence>MQTICAVAVPALCGGTEWRLAHSRAVTLIALHPAQVTLMVNVVAATQRLTRLRHSAALPLWSCAPTLQLKYMFLIWTHLAGQGHIINLPARVVAQSTTGASYASLTRHGRPGPKDTLQMAWQRPSRDGNYPAQFQ</sequence>
<dbReference type="Proteomes" id="UP000324222">
    <property type="component" value="Unassembled WGS sequence"/>
</dbReference>
<organism evidence="2 3">
    <name type="scientific">Portunus trituberculatus</name>
    <name type="common">Swimming crab</name>
    <name type="synonym">Neptunus trituberculatus</name>
    <dbReference type="NCBI Taxonomy" id="210409"/>
    <lineage>
        <taxon>Eukaryota</taxon>
        <taxon>Metazoa</taxon>
        <taxon>Ecdysozoa</taxon>
        <taxon>Arthropoda</taxon>
        <taxon>Crustacea</taxon>
        <taxon>Multicrustacea</taxon>
        <taxon>Malacostraca</taxon>
        <taxon>Eumalacostraca</taxon>
        <taxon>Eucarida</taxon>
        <taxon>Decapoda</taxon>
        <taxon>Pleocyemata</taxon>
        <taxon>Brachyura</taxon>
        <taxon>Eubrachyura</taxon>
        <taxon>Portunoidea</taxon>
        <taxon>Portunidae</taxon>
        <taxon>Portuninae</taxon>
        <taxon>Portunus</taxon>
    </lineage>
</organism>
<dbReference type="EMBL" id="VSRR010061373">
    <property type="protein sequence ID" value="MPC83054.1"/>
    <property type="molecule type" value="Genomic_DNA"/>
</dbReference>
<evidence type="ECO:0000256" key="1">
    <source>
        <dbReference type="SAM" id="MobiDB-lite"/>
    </source>
</evidence>
<protein>
    <submittedName>
        <fullName evidence="2">Uncharacterized protein</fullName>
    </submittedName>
</protein>
<keyword evidence="3" id="KW-1185">Reference proteome</keyword>